<keyword evidence="9" id="KW-1015">Disulfide bond</keyword>
<keyword evidence="6" id="KW-0552">Olfaction</keyword>
<dbReference type="AlphaFoldDB" id="A0AAJ7IZV5"/>
<gene>
    <name evidence="15" type="primary">LOC108625577</name>
</gene>
<evidence type="ECO:0000256" key="12">
    <source>
        <dbReference type="SAM" id="MobiDB-lite"/>
    </source>
</evidence>
<evidence type="ECO:0000256" key="9">
    <source>
        <dbReference type="ARBA" id="ARBA00023157"/>
    </source>
</evidence>
<dbReference type="PANTHER" id="PTHR11923:SF69">
    <property type="entry name" value="SENSORY NEURON MEMBRANE PROTEIN 1"/>
    <property type="match status" value="1"/>
</dbReference>
<dbReference type="GO" id="GO:0005737">
    <property type="term" value="C:cytoplasm"/>
    <property type="evidence" value="ECO:0007669"/>
    <property type="project" value="TreeGrafter"/>
</dbReference>
<dbReference type="GO" id="GO:0005886">
    <property type="term" value="C:plasma membrane"/>
    <property type="evidence" value="ECO:0007669"/>
    <property type="project" value="UniProtKB-SubCell"/>
</dbReference>
<evidence type="ECO:0000256" key="13">
    <source>
        <dbReference type="SAM" id="Phobius"/>
    </source>
</evidence>
<evidence type="ECO:0000256" key="1">
    <source>
        <dbReference type="ARBA" id="ARBA00004651"/>
    </source>
</evidence>
<evidence type="ECO:0000313" key="15">
    <source>
        <dbReference type="RefSeq" id="XP_017881163.2"/>
    </source>
</evidence>
<dbReference type="PANTHER" id="PTHR11923">
    <property type="entry name" value="SCAVENGER RECEPTOR CLASS B TYPE-1 SR-B1"/>
    <property type="match status" value="1"/>
</dbReference>
<keyword evidence="8 13" id="KW-0472">Membrane</keyword>
<keyword evidence="7 13" id="KW-1133">Transmembrane helix</keyword>
<dbReference type="GO" id="GO:0007608">
    <property type="term" value="P:sensory perception of smell"/>
    <property type="evidence" value="ECO:0007669"/>
    <property type="project" value="UniProtKB-KW"/>
</dbReference>
<evidence type="ECO:0000313" key="14">
    <source>
        <dbReference type="Proteomes" id="UP000694925"/>
    </source>
</evidence>
<evidence type="ECO:0000256" key="2">
    <source>
        <dbReference type="ARBA" id="ARBA00010532"/>
    </source>
</evidence>
<evidence type="ECO:0000256" key="4">
    <source>
        <dbReference type="ARBA" id="ARBA00022606"/>
    </source>
</evidence>
<dbReference type="Pfam" id="PF01130">
    <property type="entry name" value="CD36"/>
    <property type="match status" value="1"/>
</dbReference>
<feature type="region of interest" description="Disordered" evidence="12">
    <location>
        <begin position="486"/>
        <end position="505"/>
    </location>
</feature>
<feature type="transmembrane region" description="Helical" evidence="13">
    <location>
        <begin position="444"/>
        <end position="463"/>
    </location>
</feature>
<dbReference type="Proteomes" id="UP000694925">
    <property type="component" value="Unplaced"/>
</dbReference>
<keyword evidence="5 13" id="KW-0812">Transmembrane</keyword>
<evidence type="ECO:0000256" key="7">
    <source>
        <dbReference type="ARBA" id="ARBA00022989"/>
    </source>
</evidence>
<evidence type="ECO:0000256" key="5">
    <source>
        <dbReference type="ARBA" id="ARBA00022692"/>
    </source>
</evidence>
<accession>A0AAJ7IZV5</accession>
<evidence type="ECO:0000256" key="3">
    <source>
        <dbReference type="ARBA" id="ARBA00022475"/>
    </source>
</evidence>
<dbReference type="KEGG" id="ccal:108625577"/>
<keyword evidence="11" id="KW-0325">Glycoprotein</keyword>
<keyword evidence="10" id="KW-0675">Receptor</keyword>
<evidence type="ECO:0000256" key="8">
    <source>
        <dbReference type="ARBA" id="ARBA00023136"/>
    </source>
</evidence>
<evidence type="ECO:0000256" key="11">
    <source>
        <dbReference type="ARBA" id="ARBA00023180"/>
    </source>
</evidence>
<dbReference type="RefSeq" id="XP_017881163.2">
    <property type="nucleotide sequence ID" value="XM_018025674.2"/>
</dbReference>
<dbReference type="GeneID" id="108625577"/>
<dbReference type="PRINTS" id="PR01609">
    <property type="entry name" value="CD36FAMILY"/>
</dbReference>
<proteinExistence type="inferred from homology"/>
<keyword evidence="4" id="KW-0716">Sensory transduction</keyword>
<comment type="subcellular location">
    <subcellularLocation>
        <location evidence="1">Cell membrane</location>
        <topology evidence="1">Multi-pass membrane protein</topology>
    </subcellularLocation>
</comment>
<name>A0AAJ7IZV5_9HYME</name>
<comment type="similarity">
    <text evidence="2">Belongs to the CD36 family.</text>
</comment>
<protein>
    <submittedName>
        <fullName evidence="15">LOW QUALITY PROTEIN: sensory neuron membrane protein 2-like</fullName>
    </submittedName>
</protein>
<keyword evidence="14" id="KW-1185">Reference proteome</keyword>
<sequence>MYSYQICGVLWIIVGSILIITNILYKISYEMGLKSISLVEGTHVYKIWASPITLSFACYFFNVTNPDEVMQGEHPRLVEYGPLTYDEIYEKQVIDVDEEMDEIKYTTKSTYTFNKAKSIDISNREKVTILNPAYIGTISMLSSLPPNYMEKYGDHIPKLFPDRNSIFLKARPTDILFGGVKISCNLKKFPELDLVCKTMNASPPIVLRKTEKEDTYLLSLFQRSNNTLRGPFTINRGFKVITSLGNITSYQGEKIQSIWNSDVCNTVRGTDSVNWAPLIEPLPFVVSFVPEMCRAMEADYSEDVSILRMTGSRFVIKERVWFLNASECYCLLKDKNPRCLPQGLIDVTECQKVPAILSEPHFLHGDPELLMYAHGLQPDENLHATYITIEPLTGTPLFGTKKSQVNLELTKQPVKLLSNVSEGFFPIVWCENVDFYRSVQSFYFLKKIPLIVGIYIIIMTSLYCNCTRRKVKPTVTIAESVLISSNSGSNDPAQEFPQRGTRAFE</sequence>
<reference evidence="15" key="1">
    <citation type="submission" date="2025-08" db="UniProtKB">
        <authorList>
            <consortium name="RefSeq"/>
        </authorList>
    </citation>
    <scope>IDENTIFICATION</scope>
    <source>
        <tissue evidence="15">Whole body</tissue>
    </source>
</reference>
<organism evidence="14 15">
    <name type="scientific">Ceratina calcarata</name>
    <dbReference type="NCBI Taxonomy" id="156304"/>
    <lineage>
        <taxon>Eukaryota</taxon>
        <taxon>Metazoa</taxon>
        <taxon>Ecdysozoa</taxon>
        <taxon>Arthropoda</taxon>
        <taxon>Hexapoda</taxon>
        <taxon>Insecta</taxon>
        <taxon>Pterygota</taxon>
        <taxon>Neoptera</taxon>
        <taxon>Endopterygota</taxon>
        <taxon>Hymenoptera</taxon>
        <taxon>Apocrita</taxon>
        <taxon>Aculeata</taxon>
        <taxon>Apoidea</taxon>
        <taxon>Anthophila</taxon>
        <taxon>Apidae</taxon>
        <taxon>Ceratina</taxon>
        <taxon>Zadontomerus</taxon>
    </lineage>
</organism>
<keyword evidence="3" id="KW-1003">Cell membrane</keyword>
<feature type="transmembrane region" description="Helical" evidence="13">
    <location>
        <begin position="6"/>
        <end position="25"/>
    </location>
</feature>
<dbReference type="InterPro" id="IPR002159">
    <property type="entry name" value="CD36_fam"/>
</dbReference>
<dbReference type="GO" id="GO:0005044">
    <property type="term" value="F:scavenger receptor activity"/>
    <property type="evidence" value="ECO:0007669"/>
    <property type="project" value="TreeGrafter"/>
</dbReference>
<evidence type="ECO:0000256" key="6">
    <source>
        <dbReference type="ARBA" id="ARBA00022725"/>
    </source>
</evidence>
<evidence type="ECO:0000256" key="10">
    <source>
        <dbReference type="ARBA" id="ARBA00023170"/>
    </source>
</evidence>